<proteinExistence type="predicted"/>
<sequence length="93" mass="9794">MRNAVQGALPCWVATRPISCPRSAERDKRTGGNPTRRTAATLRLRAGGGGGGGGGAMRNGQWTPFSSPGSPFHRVHRYSSPGPRTSQEALSGY</sequence>
<feature type="compositionally biased region" description="Low complexity" evidence="1">
    <location>
        <begin position="35"/>
        <end position="45"/>
    </location>
</feature>
<dbReference type="AlphaFoldDB" id="A0A9Q0EIX8"/>
<reference evidence="2" key="1">
    <citation type="submission" date="2022-07" db="EMBL/GenBank/DDBJ databases">
        <title>Chromosome-level genome of Muraenolepis orangiensis.</title>
        <authorList>
            <person name="Kim J."/>
        </authorList>
    </citation>
    <scope>NUCLEOTIDE SEQUENCE</scope>
    <source>
        <strain evidence="2">KU_S4_2022</strain>
        <tissue evidence="2">Muscle</tissue>
    </source>
</reference>
<keyword evidence="3" id="KW-1185">Reference proteome</keyword>
<comment type="caution">
    <text evidence="2">The sequence shown here is derived from an EMBL/GenBank/DDBJ whole genome shotgun (WGS) entry which is preliminary data.</text>
</comment>
<accession>A0A9Q0EIX8</accession>
<feature type="compositionally biased region" description="Gly residues" evidence="1">
    <location>
        <begin position="46"/>
        <end position="57"/>
    </location>
</feature>
<feature type="compositionally biased region" description="Polar residues" evidence="1">
    <location>
        <begin position="82"/>
        <end position="93"/>
    </location>
</feature>
<name>A0A9Q0EIX8_9TELE</name>
<protein>
    <submittedName>
        <fullName evidence="2">Uncharacterized protein</fullName>
    </submittedName>
</protein>
<evidence type="ECO:0000313" key="2">
    <source>
        <dbReference type="EMBL" id="KAJ3607088.1"/>
    </source>
</evidence>
<gene>
    <name evidence="2" type="ORF">NHX12_026602</name>
</gene>
<organism evidence="2 3">
    <name type="scientific">Muraenolepis orangiensis</name>
    <name type="common">Patagonian moray cod</name>
    <dbReference type="NCBI Taxonomy" id="630683"/>
    <lineage>
        <taxon>Eukaryota</taxon>
        <taxon>Metazoa</taxon>
        <taxon>Chordata</taxon>
        <taxon>Craniata</taxon>
        <taxon>Vertebrata</taxon>
        <taxon>Euteleostomi</taxon>
        <taxon>Actinopterygii</taxon>
        <taxon>Neopterygii</taxon>
        <taxon>Teleostei</taxon>
        <taxon>Neoteleostei</taxon>
        <taxon>Acanthomorphata</taxon>
        <taxon>Zeiogadaria</taxon>
        <taxon>Gadariae</taxon>
        <taxon>Gadiformes</taxon>
        <taxon>Muraenolepidoidei</taxon>
        <taxon>Muraenolepididae</taxon>
        <taxon>Muraenolepis</taxon>
    </lineage>
</organism>
<feature type="compositionally biased region" description="Polar residues" evidence="1">
    <location>
        <begin position="60"/>
        <end position="69"/>
    </location>
</feature>
<evidence type="ECO:0000313" key="3">
    <source>
        <dbReference type="Proteomes" id="UP001148018"/>
    </source>
</evidence>
<evidence type="ECO:0000256" key="1">
    <source>
        <dbReference type="SAM" id="MobiDB-lite"/>
    </source>
</evidence>
<dbReference type="Proteomes" id="UP001148018">
    <property type="component" value="Unassembled WGS sequence"/>
</dbReference>
<dbReference type="EMBL" id="JANIIK010000042">
    <property type="protein sequence ID" value="KAJ3607088.1"/>
    <property type="molecule type" value="Genomic_DNA"/>
</dbReference>
<feature type="region of interest" description="Disordered" evidence="1">
    <location>
        <begin position="21"/>
        <end position="93"/>
    </location>
</feature>